<proteinExistence type="inferred from homology"/>
<evidence type="ECO:0000256" key="1">
    <source>
        <dbReference type="ARBA" id="ARBA00007584"/>
    </source>
</evidence>
<comment type="caution">
    <text evidence="3">The sequence shown here is derived from an EMBL/GenBank/DDBJ whole genome shotgun (WGS) entry which is preliminary data.</text>
</comment>
<evidence type="ECO:0000313" key="3">
    <source>
        <dbReference type="EMBL" id="RWS11825.1"/>
    </source>
</evidence>
<dbReference type="STRING" id="1965070.A0A3S3P4B8"/>
<dbReference type="Pfam" id="PF07047">
    <property type="entry name" value="OPA3"/>
    <property type="match status" value="1"/>
</dbReference>
<keyword evidence="7" id="KW-1185">Reference proteome</keyword>
<dbReference type="InterPro" id="IPR010754">
    <property type="entry name" value="OPA3-like"/>
</dbReference>
<keyword evidence="2" id="KW-0175">Coiled coil</keyword>
<dbReference type="EMBL" id="NCKU01001425">
    <property type="protein sequence ID" value="RWS12132.1"/>
    <property type="molecule type" value="Genomic_DNA"/>
</dbReference>
<dbReference type="EMBL" id="NCKU01001544">
    <property type="protein sequence ID" value="RWS11853.1"/>
    <property type="molecule type" value="Genomic_DNA"/>
</dbReference>
<organism evidence="3 7">
    <name type="scientific">Dinothrombium tinctorium</name>
    <dbReference type="NCBI Taxonomy" id="1965070"/>
    <lineage>
        <taxon>Eukaryota</taxon>
        <taxon>Metazoa</taxon>
        <taxon>Ecdysozoa</taxon>
        <taxon>Arthropoda</taxon>
        <taxon>Chelicerata</taxon>
        <taxon>Arachnida</taxon>
        <taxon>Acari</taxon>
        <taxon>Acariformes</taxon>
        <taxon>Trombidiformes</taxon>
        <taxon>Prostigmata</taxon>
        <taxon>Anystina</taxon>
        <taxon>Parasitengona</taxon>
        <taxon>Trombidioidea</taxon>
        <taxon>Trombidiidae</taxon>
        <taxon>Dinothrombium</taxon>
    </lineage>
</organism>
<dbReference type="EMBL" id="NCKU01001555">
    <property type="protein sequence ID" value="RWS11825.1"/>
    <property type="molecule type" value="Genomic_DNA"/>
</dbReference>
<evidence type="ECO:0000256" key="2">
    <source>
        <dbReference type="ARBA" id="ARBA00023054"/>
    </source>
</evidence>
<name>A0A3S3P4B8_9ACAR</name>
<accession>A0A3S3P4B8</accession>
<evidence type="ECO:0000313" key="4">
    <source>
        <dbReference type="EMBL" id="RWS11853.1"/>
    </source>
</evidence>
<dbReference type="OrthoDB" id="2129069at2759"/>
<dbReference type="GO" id="GO:0019216">
    <property type="term" value="P:regulation of lipid metabolic process"/>
    <property type="evidence" value="ECO:0007669"/>
    <property type="project" value="TreeGrafter"/>
</dbReference>
<dbReference type="EMBL" id="NCKU01001348">
    <property type="protein sequence ID" value="RWS12355.1"/>
    <property type="molecule type" value="Genomic_DNA"/>
</dbReference>
<sequence length="192" mass="21646">MVAGAFPIVKLGTLAIKQLSKPLANAMKRRAKNSPFFRNYICMPPAQFYHWIEVNVKMKMLGLGKPREVQKLNEAAAIELGAELLGEFIIFIVAAITLTAEYVRQSRKSAKEEAANEERWTALEKRVAELEYLTEKQSAEIRHLTRQTFAIETAIKSHNLTITGQKDENDNSKSRIVKAVENAKDSLGMKNK</sequence>
<evidence type="ECO:0000313" key="5">
    <source>
        <dbReference type="EMBL" id="RWS12132.1"/>
    </source>
</evidence>
<comment type="similarity">
    <text evidence="1">Belongs to the OPA3 family.</text>
</comment>
<reference evidence="3 7" key="1">
    <citation type="journal article" date="2018" name="Gigascience">
        <title>Genomes of trombidid mites reveal novel predicted allergens and laterally-transferred genes associated with secondary metabolism.</title>
        <authorList>
            <person name="Dong X."/>
            <person name="Chaisiri K."/>
            <person name="Xia D."/>
            <person name="Armstrong S.D."/>
            <person name="Fang Y."/>
            <person name="Donnelly M.J."/>
            <person name="Kadowaki T."/>
            <person name="McGarry J.W."/>
            <person name="Darby A.C."/>
            <person name="Makepeace B.L."/>
        </authorList>
    </citation>
    <scope>NUCLEOTIDE SEQUENCE [LARGE SCALE GENOMIC DNA]</scope>
    <source>
        <strain evidence="3">UoL-WK</strain>
    </source>
</reference>
<dbReference type="GO" id="GO:0005739">
    <property type="term" value="C:mitochondrion"/>
    <property type="evidence" value="ECO:0007669"/>
    <property type="project" value="TreeGrafter"/>
</dbReference>
<protein>
    <submittedName>
        <fullName evidence="3">OPA3-like protein</fullName>
    </submittedName>
</protein>
<dbReference type="Proteomes" id="UP000285301">
    <property type="component" value="Unassembled WGS sequence"/>
</dbReference>
<reference evidence="3" key="2">
    <citation type="submission" date="2018-11" db="EMBL/GenBank/DDBJ databases">
        <title>Trombidioid mite genomics.</title>
        <authorList>
            <person name="Dong X."/>
        </authorList>
    </citation>
    <scope>NUCLEOTIDE SEQUENCE</scope>
    <source>
        <strain evidence="3">UoL-WK</strain>
    </source>
</reference>
<dbReference type="PANTHER" id="PTHR12499:SF0">
    <property type="entry name" value="OPTIC ATROPHY 3 PROTEIN"/>
    <property type="match status" value="1"/>
</dbReference>
<dbReference type="AlphaFoldDB" id="A0A3S3P4B8"/>
<evidence type="ECO:0000313" key="6">
    <source>
        <dbReference type="EMBL" id="RWS12355.1"/>
    </source>
</evidence>
<gene>
    <name evidence="6" type="ORF">B4U79_04656</name>
    <name evidence="5" type="ORF">B4U79_10193</name>
    <name evidence="3" type="ORF">B4U79_11333</name>
    <name evidence="4" type="ORF">B4U79_15735</name>
</gene>
<dbReference type="PANTHER" id="PTHR12499">
    <property type="entry name" value="OPTIC ATROPHY 3 PROTEIN OPA3"/>
    <property type="match status" value="1"/>
</dbReference>
<evidence type="ECO:0000313" key="7">
    <source>
        <dbReference type="Proteomes" id="UP000285301"/>
    </source>
</evidence>